<dbReference type="GO" id="GO:0005737">
    <property type="term" value="C:cytoplasm"/>
    <property type="evidence" value="ECO:0007669"/>
    <property type="project" value="UniProtKB-SubCell"/>
</dbReference>
<evidence type="ECO:0000313" key="14">
    <source>
        <dbReference type="Proteomes" id="UP000008514"/>
    </source>
</evidence>
<dbReference type="AlphaFoldDB" id="K4ICB9"/>
<dbReference type="eggNOG" id="COG0692">
    <property type="taxonomic scope" value="Bacteria"/>
</dbReference>
<dbReference type="HAMAP" id="MF_00148">
    <property type="entry name" value="UDG"/>
    <property type="match status" value="1"/>
</dbReference>
<dbReference type="OrthoDB" id="9804372at2"/>
<dbReference type="InterPro" id="IPR036895">
    <property type="entry name" value="Uracil-DNA_glycosylase-like_sf"/>
</dbReference>
<evidence type="ECO:0000313" key="13">
    <source>
        <dbReference type="EMBL" id="AFU67518.1"/>
    </source>
</evidence>
<dbReference type="NCBIfam" id="NF003588">
    <property type="entry name" value="PRK05254.1-1"/>
    <property type="match status" value="1"/>
</dbReference>
<keyword evidence="8 9" id="KW-0234">DNA repair</keyword>
<dbReference type="Proteomes" id="UP000008514">
    <property type="component" value="Chromosome"/>
</dbReference>
<dbReference type="PROSITE" id="PS00130">
    <property type="entry name" value="U_DNA_GLYCOSYLASE"/>
    <property type="match status" value="1"/>
</dbReference>
<dbReference type="STRING" id="313595.P700755_000495"/>
<dbReference type="FunFam" id="3.40.470.10:FF:000001">
    <property type="entry name" value="Uracil-DNA glycosylase"/>
    <property type="match status" value="1"/>
</dbReference>
<gene>
    <name evidence="9" type="primary">ung</name>
    <name evidence="13" type="ordered locus">P700755_000495</name>
</gene>
<comment type="function">
    <text evidence="2 9 11">Excises uracil residues from the DNA which can arise as a result of misincorporation of dUMP residues by DNA polymerase or due to deamination of cytosine.</text>
</comment>
<evidence type="ECO:0000256" key="9">
    <source>
        <dbReference type="HAMAP-Rule" id="MF_00148"/>
    </source>
</evidence>
<keyword evidence="6 9" id="KW-0227">DNA damage</keyword>
<evidence type="ECO:0000256" key="5">
    <source>
        <dbReference type="ARBA" id="ARBA00018429"/>
    </source>
</evidence>
<comment type="similarity">
    <text evidence="3 9 11">Belongs to the uracil-DNA glycosylase (UDG) superfamily. UNG family.</text>
</comment>
<evidence type="ECO:0000256" key="6">
    <source>
        <dbReference type="ARBA" id="ARBA00022763"/>
    </source>
</evidence>
<dbReference type="SUPFAM" id="SSF52141">
    <property type="entry name" value="Uracil-DNA glycosylase-like"/>
    <property type="match status" value="1"/>
</dbReference>
<reference evidence="13" key="2">
    <citation type="submission" date="2012-09" db="EMBL/GenBank/DDBJ databases">
        <title>The complete sequence of Psychroflexus torquis an extreme psychrophile from sea-ice that is stimulated by light.</title>
        <authorList>
            <person name="Feng S."/>
            <person name="Powell S.M."/>
            <person name="Bowman J.P."/>
        </authorList>
    </citation>
    <scope>NUCLEOTIDE SEQUENCE [LARGE SCALE GENOMIC DNA]</scope>
    <source>
        <strain evidence="13">ATCC 700755</strain>
    </source>
</reference>
<evidence type="ECO:0000256" key="1">
    <source>
        <dbReference type="ARBA" id="ARBA00001400"/>
    </source>
</evidence>
<dbReference type="Pfam" id="PF03167">
    <property type="entry name" value="UDG"/>
    <property type="match status" value="1"/>
</dbReference>
<dbReference type="InterPro" id="IPR018085">
    <property type="entry name" value="Ura-DNA_Glyclase_AS"/>
</dbReference>
<dbReference type="NCBIfam" id="NF003591">
    <property type="entry name" value="PRK05254.1-4"/>
    <property type="match status" value="1"/>
</dbReference>
<evidence type="ECO:0000256" key="4">
    <source>
        <dbReference type="ARBA" id="ARBA00012030"/>
    </source>
</evidence>
<keyword evidence="7 9" id="KW-0378">Hydrolase</keyword>
<dbReference type="EC" id="3.2.2.27" evidence="4 9"/>
<evidence type="ECO:0000256" key="8">
    <source>
        <dbReference type="ARBA" id="ARBA00023204"/>
    </source>
</evidence>
<dbReference type="SMART" id="SM00987">
    <property type="entry name" value="UreE_C"/>
    <property type="match status" value="1"/>
</dbReference>
<evidence type="ECO:0000256" key="7">
    <source>
        <dbReference type="ARBA" id="ARBA00022801"/>
    </source>
</evidence>
<evidence type="ECO:0000256" key="2">
    <source>
        <dbReference type="ARBA" id="ARBA00002631"/>
    </source>
</evidence>
<evidence type="ECO:0000256" key="11">
    <source>
        <dbReference type="RuleBase" id="RU003780"/>
    </source>
</evidence>
<feature type="domain" description="Uracil-DNA glycosylase-like" evidence="12">
    <location>
        <begin position="50"/>
        <end position="211"/>
    </location>
</feature>
<dbReference type="PANTHER" id="PTHR11264:SF0">
    <property type="entry name" value="URACIL-DNA GLYCOSYLASE"/>
    <property type="match status" value="1"/>
</dbReference>
<accession>K4ICB9</accession>
<dbReference type="KEGG" id="ptq:P700755_000495"/>
<comment type="catalytic activity">
    <reaction evidence="1 9 11">
        <text>Hydrolyzes single-stranded DNA or mismatched double-stranded DNA and polynucleotides, releasing free uracil.</text>
        <dbReference type="EC" id="3.2.2.27"/>
    </reaction>
</comment>
<dbReference type="CDD" id="cd10027">
    <property type="entry name" value="UDG-F1-like"/>
    <property type="match status" value="1"/>
</dbReference>
<evidence type="ECO:0000256" key="10">
    <source>
        <dbReference type="PROSITE-ProRule" id="PRU10072"/>
    </source>
</evidence>
<keyword evidence="9" id="KW-0963">Cytoplasm</keyword>
<dbReference type="Gene3D" id="3.40.470.10">
    <property type="entry name" value="Uracil-DNA glycosylase-like domain"/>
    <property type="match status" value="1"/>
</dbReference>
<dbReference type="RefSeq" id="WP_015023136.1">
    <property type="nucleotide sequence ID" value="NC_018721.1"/>
</dbReference>
<keyword evidence="14" id="KW-1185">Reference proteome</keyword>
<comment type="subcellular location">
    <subcellularLocation>
        <location evidence="9">Cytoplasm</location>
    </subcellularLocation>
</comment>
<dbReference type="InterPro" id="IPR005122">
    <property type="entry name" value="Uracil-DNA_glycosylase-like"/>
</dbReference>
<dbReference type="NCBIfam" id="TIGR00628">
    <property type="entry name" value="ung"/>
    <property type="match status" value="1"/>
</dbReference>
<dbReference type="SMART" id="SM00986">
    <property type="entry name" value="UDG"/>
    <property type="match status" value="1"/>
</dbReference>
<dbReference type="GO" id="GO:0004844">
    <property type="term" value="F:uracil DNA N-glycosylase activity"/>
    <property type="evidence" value="ECO:0007669"/>
    <property type="project" value="UniProtKB-UniRule"/>
</dbReference>
<dbReference type="EMBL" id="CP003879">
    <property type="protein sequence ID" value="AFU67518.1"/>
    <property type="molecule type" value="Genomic_DNA"/>
</dbReference>
<evidence type="ECO:0000259" key="12">
    <source>
        <dbReference type="SMART" id="SM00986"/>
    </source>
</evidence>
<dbReference type="NCBIfam" id="NF003592">
    <property type="entry name" value="PRK05254.1-5"/>
    <property type="match status" value="1"/>
</dbReference>
<organism evidence="13 14">
    <name type="scientific">Psychroflexus torquis (strain ATCC 700755 / CIP 106069 / ACAM 623)</name>
    <dbReference type="NCBI Taxonomy" id="313595"/>
    <lineage>
        <taxon>Bacteria</taxon>
        <taxon>Pseudomonadati</taxon>
        <taxon>Bacteroidota</taxon>
        <taxon>Flavobacteriia</taxon>
        <taxon>Flavobacteriales</taxon>
        <taxon>Flavobacteriaceae</taxon>
        <taxon>Psychroflexus</taxon>
    </lineage>
</organism>
<feature type="active site" description="Proton acceptor" evidence="9 10">
    <location>
        <position position="65"/>
    </location>
</feature>
<dbReference type="InterPro" id="IPR002043">
    <property type="entry name" value="UDG_fam1"/>
</dbReference>
<dbReference type="HOGENOM" id="CLU_032162_3_0_10"/>
<name>K4ICB9_PSYTT</name>
<reference evidence="13" key="1">
    <citation type="submission" date="2006-03" db="EMBL/GenBank/DDBJ databases">
        <authorList>
            <person name="Bowman J."/>
            <person name="Ferriera S."/>
            <person name="Johnson J."/>
            <person name="Kravitz S."/>
            <person name="Halpern A."/>
            <person name="Remington K."/>
            <person name="Beeson K."/>
            <person name="Tran B."/>
            <person name="Rogers Y.-H."/>
            <person name="Friedman R."/>
            <person name="Venter J.C."/>
        </authorList>
    </citation>
    <scope>NUCLEOTIDE SEQUENCE [LARGE SCALE GENOMIC DNA]</scope>
    <source>
        <strain evidence="13">ATCC 700755</strain>
    </source>
</reference>
<proteinExistence type="inferred from homology"/>
<sequence length="221" mass="25230">MEVKIEANWKKILKDEFDKHYFKSLITFIKAEYKNYTCYPKGTDIFNAFEFCPFDKTKVVILGQDPYHGPQQAHGLSFSVPKGISTPPSLINIYKELKEDLTIPIPEHGNLESWAKQGVLLLNATLTVRAHEAGSHQNKGWEIFTDEVIRKLSSEKEGIVFLLWGGYAKRKSKLINSAKHHILTSGHPSPLSANRGYWFGNKHFSETNNILARQNTSLVKW</sequence>
<evidence type="ECO:0000256" key="3">
    <source>
        <dbReference type="ARBA" id="ARBA00008184"/>
    </source>
</evidence>
<dbReference type="NCBIfam" id="NF003589">
    <property type="entry name" value="PRK05254.1-2"/>
    <property type="match status" value="1"/>
</dbReference>
<dbReference type="PANTHER" id="PTHR11264">
    <property type="entry name" value="URACIL-DNA GLYCOSYLASE"/>
    <property type="match status" value="1"/>
</dbReference>
<dbReference type="GO" id="GO:0097510">
    <property type="term" value="P:base-excision repair, AP site formation via deaminated base removal"/>
    <property type="evidence" value="ECO:0007669"/>
    <property type="project" value="TreeGrafter"/>
</dbReference>
<protein>
    <recommendedName>
        <fullName evidence="5 9">Uracil-DNA glycosylase</fullName>
        <shortName evidence="9">UDG</shortName>
        <ecNumber evidence="4 9">3.2.2.27</ecNumber>
    </recommendedName>
</protein>